<accession>A0ABT4D8J4</accession>
<evidence type="ECO:0000313" key="3">
    <source>
        <dbReference type="EMBL" id="MCY6958615.1"/>
    </source>
</evidence>
<dbReference type="Pfam" id="PF00534">
    <property type="entry name" value="Glycos_transf_1"/>
    <property type="match status" value="1"/>
</dbReference>
<organism evidence="3 4">
    <name type="scientific">Clostridium brassicae</name>
    <dbReference type="NCBI Taxonomy" id="2999072"/>
    <lineage>
        <taxon>Bacteria</taxon>
        <taxon>Bacillati</taxon>
        <taxon>Bacillota</taxon>
        <taxon>Clostridia</taxon>
        <taxon>Eubacteriales</taxon>
        <taxon>Clostridiaceae</taxon>
        <taxon>Clostridium</taxon>
    </lineage>
</organism>
<dbReference type="Proteomes" id="UP001144612">
    <property type="component" value="Unassembled WGS sequence"/>
</dbReference>
<evidence type="ECO:0000259" key="2">
    <source>
        <dbReference type="Pfam" id="PF13439"/>
    </source>
</evidence>
<comment type="caution">
    <text evidence="3">The sequence shown here is derived from an EMBL/GenBank/DDBJ whole genome shotgun (WGS) entry which is preliminary data.</text>
</comment>
<evidence type="ECO:0000259" key="1">
    <source>
        <dbReference type="Pfam" id="PF00534"/>
    </source>
</evidence>
<keyword evidence="4" id="KW-1185">Reference proteome</keyword>
<dbReference type="EMBL" id="JAPQFJ010000007">
    <property type="protein sequence ID" value="MCY6958615.1"/>
    <property type="molecule type" value="Genomic_DNA"/>
</dbReference>
<dbReference type="PANTHER" id="PTHR45947:SF3">
    <property type="entry name" value="SULFOQUINOVOSYL TRANSFERASE SQD2"/>
    <property type="match status" value="1"/>
</dbReference>
<reference evidence="3" key="1">
    <citation type="submission" date="2022-12" db="EMBL/GenBank/DDBJ databases">
        <title>Clostridium sp. nov., isolated from industrial wastewater.</title>
        <authorList>
            <person name="Jiayan W."/>
        </authorList>
    </citation>
    <scope>NUCLEOTIDE SEQUENCE</scope>
    <source>
        <strain evidence="3">ZC22-4</strain>
    </source>
</reference>
<dbReference type="SUPFAM" id="SSF53756">
    <property type="entry name" value="UDP-Glycosyltransferase/glycogen phosphorylase"/>
    <property type="match status" value="1"/>
</dbReference>
<feature type="domain" description="Glycosyl transferase family 1" evidence="1">
    <location>
        <begin position="172"/>
        <end position="336"/>
    </location>
</feature>
<gene>
    <name evidence="3" type="ORF">OW729_08365</name>
</gene>
<protein>
    <submittedName>
        <fullName evidence="3">Glycosyltransferase</fullName>
    </submittedName>
</protein>
<dbReference type="RefSeq" id="WP_268061034.1">
    <property type="nucleotide sequence ID" value="NZ_JAPQFJ010000007.1"/>
</dbReference>
<dbReference type="PANTHER" id="PTHR45947">
    <property type="entry name" value="SULFOQUINOVOSYL TRANSFERASE SQD2"/>
    <property type="match status" value="1"/>
</dbReference>
<name>A0ABT4D8J4_9CLOT</name>
<sequence length="364" mass="41658">MKVLHIITGNDNGGGAKHVLNICKYSIDCENILGCIGEGYLYSKSLEESVNTIMFPNKISNKEIINFVEENKIDIMNFHGAKAFLIHRFLKNKIKAATLASIHSDYRYDFLNNKIKYLLFTPLSKYGLKSFENYMCISNYIKDVLDENGFKGDKAVINNGINAEEIKVTVTKEEIRKTYEISEKDFVFVSVGRLHPIKNHQSLIKSFSKLRNEFKDTKLVIVGDGALREELKELIKKLDLENDVVLTGFVENPINIVNACDISILTSFNEGGSPPIVILESGLVKKSIISTKVGDIEKNFDENTVFIIDKNTEEEIYNKMKEVYLNKDKIDCMGEELYKEVIKNYNMKRFCNTYYSFYKKILGC</sequence>
<feature type="domain" description="Glycosyltransferase subfamily 4-like N-terminal" evidence="2">
    <location>
        <begin position="64"/>
        <end position="164"/>
    </location>
</feature>
<evidence type="ECO:0000313" key="4">
    <source>
        <dbReference type="Proteomes" id="UP001144612"/>
    </source>
</evidence>
<dbReference type="Gene3D" id="3.40.50.2000">
    <property type="entry name" value="Glycogen Phosphorylase B"/>
    <property type="match status" value="2"/>
</dbReference>
<proteinExistence type="predicted"/>
<dbReference type="CDD" id="cd03811">
    <property type="entry name" value="GT4_GT28_WabH-like"/>
    <property type="match status" value="1"/>
</dbReference>
<dbReference type="Pfam" id="PF13439">
    <property type="entry name" value="Glyco_transf_4"/>
    <property type="match status" value="1"/>
</dbReference>
<dbReference type="InterPro" id="IPR028098">
    <property type="entry name" value="Glyco_trans_4-like_N"/>
</dbReference>
<dbReference type="InterPro" id="IPR050194">
    <property type="entry name" value="Glycosyltransferase_grp1"/>
</dbReference>
<dbReference type="InterPro" id="IPR001296">
    <property type="entry name" value="Glyco_trans_1"/>
</dbReference>